<feature type="chain" id="PRO_5034641091" description="Short transmembrane mitochondrial protein 1" evidence="1">
    <location>
        <begin position="21"/>
        <end position="57"/>
    </location>
</feature>
<keyword evidence="1" id="KW-0732">Signal</keyword>
<organism evidence="2 3">
    <name type="scientific">Nothobranchius furzeri</name>
    <name type="common">Turquoise killifish</name>
    <dbReference type="NCBI Taxonomy" id="105023"/>
    <lineage>
        <taxon>Eukaryota</taxon>
        <taxon>Metazoa</taxon>
        <taxon>Chordata</taxon>
        <taxon>Craniata</taxon>
        <taxon>Vertebrata</taxon>
        <taxon>Euteleostomi</taxon>
        <taxon>Actinopterygii</taxon>
        <taxon>Neopterygii</taxon>
        <taxon>Teleostei</taxon>
        <taxon>Neoteleostei</taxon>
        <taxon>Acanthomorphata</taxon>
        <taxon>Ovalentaria</taxon>
        <taxon>Atherinomorphae</taxon>
        <taxon>Cyprinodontiformes</taxon>
        <taxon>Nothobranchiidae</taxon>
        <taxon>Nothobranchius</taxon>
    </lineage>
</organism>
<dbReference type="InterPro" id="IPR027854">
    <property type="entry name" value="STMP1"/>
</dbReference>
<evidence type="ECO:0000256" key="1">
    <source>
        <dbReference type="SAM" id="SignalP"/>
    </source>
</evidence>
<reference evidence="2" key="2">
    <citation type="submission" date="2025-08" db="UniProtKB">
        <authorList>
            <consortium name="Ensembl"/>
        </authorList>
    </citation>
    <scope>IDENTIFICATION</scope>
</reference>
<sequence>ILQWLLAGFTLGNIVGMYLAQNYEVSIVKNVLVVPNIAKKIEAFKKDVEAKKKPPAE</sequence>
<reference evidence="2" key="1">
    <citation type="submission" date="2014-08" db="EMBL/GenBank/DDBJ databases">
        <authorList>
            <person name="Senf B."/>
            <person name="Petzold A."/>
            <person name="Downie B.R."/>
            <person name="Koch P."/>
            <person name="Platzer M."/>
        </authorList>
    </citation>
    <scope>NUCLEOTIDE SEQUENCE [LARGE SCALE GENOMIC DNA]</scope>
    <source>
        <strain evidence="2">GRZ</strain>
    </source>
</reference>
<name>A0A8C6KLQ4_NOTFU</name>
<dbReference type="Ensembl" id="ENSNFUT00015007888.1">
    <property type="protein sequence ID" value="ENSNFUP00015007494.1"/>
    <property type="gene ID" value="ENSNFUG00015003693.1"/>
</dbReference>
<proteinExistence type="predicted"/>
<reference evidence="2" key="3">
    <citation type="submission" date="2025-09" db="UniProtKB">
        <authorList>
            <consortium name="Ensembl"/>
        </authorList>
    </citation>
    <scope>IDENTIFICATION</scope>
</reference>
<keyword evidence="3" id="KW-1185">Reference proteome</keyword>
<dbReference type="AlphaFoldDB" id="A0A8C6KLQ4"/>
<feature type="signal peptide" evidence="1">
    <location>
        <begin position="1"/>
        <end position="20"/>
    </location>
</feature>
<dbReference type="PANTHER" id="PTHR47709:SF2">
    <property type="entry name" value="SHORT TRANSMEMBRANE MITOCHONDRIAL PROTEIN 1"/>
    <property type="match status" value="1"/>
</dbReference>
<protein>
    <recommendedName>
        <fullName evidence="4">Short transmembrane mitochondrial protein 1</fullName>
    </recommendedName>
</protein>
<evidence type="ECO:0000313" key="2">
    <source>
        <dbReference type="Ensembl" id="ENSNFUP00015007494.1"/>
    </source>
</evidence>
<dbReference type="PANTHER" id="PTHR47709">
    <property type="entry name" value="SHORT TRANSMEMBRANE MITOCHONDRIAL PROTEIN 1"/>
    <property type="match status" value="1"/>
</dbReference>
<dbReference type="GeneTree" id="ENSGT00980000199777"/>
<accession>A0A8C6KLQ4</accession>
<evidence type="ECO:0008006" key="4">
    <source>
        <dbReference type="Google" id="ProtNLM"/>
    </source>
</evidence>
<evidence type="ECO:0000313" key="3">
    <source>
        <dbReference type="Proteomes" id="UP000694548"/>
    </source>
</evidence>
<dbReference type="Proteomes" id="UP000694548">
    <property type="component" value="Chromosome sgr01"/>
</dbReference>